<dbReference type="InterPro" id="IPR003959">
    <property type="entry name" value="ATPase_AAA_core"/>
</dbReference>
<dbReference type="GO" id="GO:0042254">
    <property type="term" value="P:ribosome biogenesis"/>
    <property type="evidence" value="ECO:0007669"/>
    <property type="project" value="TreeGrafter"/>
</dbReference>
<name>A0A4W3KAA1_CALMI</name>
<reference evidence="7" key="1">
    <citation type="journal article" date="2006" name="Science">
        <title>Ancient noncoding elements conserved in the human genome.</title>
        <authorList>
            <person name="Venkatesh B."/>
            <person name="Kirkness E.F."/>
            <person name="Loh Y.H."/>
            <person name="Halpern A.L."/>
            <person name="Lee A.P."/>
            <person name="Johnson J."/>
            <person name="Dandona N."/>
            <person name="Viswanathan L.D."/>
            <person name="Tay A."/>
            <person name="Venter J.C."/>
            <person name="Strausberg R.L."/>
            <person name="Brenner S."/>
        </authorList>
    </citation>
    <scope>NUCLEOTIDE SEQUENCE [LARGE SCALE GENOMIC DNA]</scope>
</reference>
<accession>A0A4W3KAA1</accession>
<organism evidence="6 7">
    <name type="scientific">Callorhinchus milii</name>
    <name type="common">Ghost shark</name>
    <dbReference type="NCBI Taxonomy" id="7868"/>
    <lineage>
        <taxon>Eukaryota</taxon>
        <taxon>Metazoa</taxon>
        <taxon>Chordata</taxon>
        <taxon>Craniata</taxon>
        <taxon>Vertebrata</taxon>
        <taxon>Chondrichthyes</taxon>
        <taxon>Holocephali</taxon>
        <taxon>Chimaeriformes</taxon>
        <taxon>Callorhinchidae</taxon>
        <taxon>Callorhinchus</taxon>
    </lineage>
</organism>
<dbReference type="FunFam" id="3.40.50.300:FF:001025">
    <property type="entry name" value="ATPase family, AAA domain-containing 2B"/>
    <property type="match status" value="1"/>
</dbReference>
<dbReference type="GO" id="GO:0005524">
    <property type="term" value="F:ATP binding"/>
    <property type="evidence" value="ECO:0007669"/>
    <property type="project" value="UniProtKB-KW"/>
</dbReference>
<dbReference type="InterPro" id="IPR003593">
    <property type="entry name" value="AAA+_ATPase"/>
</dbReference>
<dbReference type="InterPro" id="IPR041569">
    <property type="entry name" value="AAA_lid_3"/>
</dbReference>
<dbReference type="SUPFAM" id="SSF52540">
    <property type="entry name" value="P-loop containing nucleoside triphosphate hydrolases"/>
    <property type="match status" value="2"/>
</dbReference>
<evidence type="ECO:0000256" key="2">
    <source>
        <dbReference type="ARBA" id="ARBA00022840"/>
    </source>
</evidence>
<dbReference type="Proteomes" id="UP000314986">
    <property type="component" value="Unassembled WGS sequence"/>
</dbReference>
<dbReference type="PROSITE" id="PS00674">
    <property type="entry name" value="AAA"/>
    <property type="match status" value="2"/>
</dbReference>
<dbReference type="Ensembl" id="ENSCMIT00000042214.1">
    <property type="protein sequence ID" value="ENSCMIP00000041620.1"/>
    <property type="gene ID" value="ENSCMIG00000017352.1"/>
</dbReference>
<dbReference type="GeneTree" id="ENSGT00570000079239"/>
<protein>
    <recommendedName>
        <fullName evidence="5">AAA+ ATPase domain-containing protein</fullName>
    </recommendedName>
</protein>
<dbReference type="SMART" id="SM00382">
    <property type="entry name" value="AAA"/>
    <property type="match status" value="1"/>
</dbReference>
<dbReference type="InParanoid" id="A0A4W3KAA1"/>
<dbReference type="GO" id="GO:0016887">
    <property type="term" value="F:ATP hydrolysis activity"/>
    <property type="evidence" value="ECO:0007669"/>
    <property type="project" value="InterPro"/>
</dbReference>
<keyword evidence="1 4" id="KW-0547">Nucleotide-binding</keyword>
<dbReference type="GO" id="GO:0005634">
    <property type="term" value="C:nucleus"/>
    <property type="evidence" value="ECO:0007669"/>
    <property type="project" value="TreeGrafter"/>
</dbReference>
<dbReference type="InterPro" id="IPR027417">
    <property type="entry name" value="P-loop_NTPase"/>
</dbReference>
<keyword evidence="2 4" id="KW-0067">ATP-binding</keyword>
<dbReference type="PANTHER" id="PTHR23077">
    <property type="entry name" value="AAA-FAMILY ATPASE"/>
    <property type="match status" value="1"/>
</dbReference>
<dbReference type="GO" id="GO:1990275">
    <property type="term" value="F:preribosome binding"/>
    <property type="evidence" value="ECO:0007669"/>
    <property type="project" value="TreeGrafter"/>
</dbReference>
<reference evidence="7" key="2">
    <citation type="journal article" date="2007" name="PLoS Biol.">
        <title>Survey sequencing and comparative analysis of the elephant shark (Callorhinchus milii) genome.</title>
        <authorList>
            <person name="Venkatesh B."/>
            <person name="Kirkness E.F."/>
            <person name="Loh Y.H."/>
            <person name="Halpern A.L."/>
            <person name="Lee A.P."/>
            <person name="Johnson J."/>
            <person name="Dandona N."/>
            <person name="Viswanathan L.D."/>
            <person name="Tay A."/>
            <person name="Venter J.C."/>
            <person name="Strausberg R.L."/>
            <person name="Brenner S."/>
        </authorList>
    </citation>
    <scope>NUCLEOTIDE SEQUENCE [LARGE SCALE GENOMIC DNA]</scope>
</reference>
<evidence type="ECO:0000259" key="5">
    <source>
        <dbReference type="SMART" id="SM00382"/>
    </source>
</evidence>
<feature type="domain" description="AAA+ ATPase" evidence="5">
    <location>
        <begin position="203"/>
        <end position="329"/>
    </location>
</feature>
<comment type="similarity">
    <text evidence="4">Belongs to the AAA ATPase family.</text>
</comment>
<dbReference type="STRING" id="7868.ENSCMIP00000041620"/>
<evidence type="ECO:0000256" key="1">
    <source>
        <dbReference type="ARBA" id="ARBA00022741"/>
    </source>
</evidence>
<keyword evidence="3" id="KW-0175">Coiled coil</keyword>
<dbReference type="Gene3D" id="1.10.8.60">
    <property type="match status" value="2"/>
</dbReference>
<dbReference type="Gene3D" id="3.40.50.300">
    <property type="entry name" value="P-loop containing nucleotide triphosphate hydrolases"/>
    <property type="match status" value="2"/>
</dbReference>
<evidence type="ECO:0000313" key="6">
    <source>
        <dbReference type="Ensembl" id="ENSCMIP00000041620.1"/>
    </source>
</evidence>
<dbReference type="Pfam" id="PF17862">
    <property type="entry name" value="AAA_lid_3"/>
    <property type="match status" value="1"/>
</dbReference>
<reference evidence="6" key="5">
    <citation type="submission" date="2025-09" db="UniProtKB">
        <authorList>
            <consortium name="Ensembl"/>
        </authorList>
    </citation>
    <scope>IDENTIFICATION</scope>
</reference>
<dbReference type="InterPro" id="IPR003960">
    <property type="entry name" value="ATPase_AAA_CS"/>
</dbReference>
<dbReference type="OMA" id="NMSHCNF"/>
<reference evidence="7" key="3">
    <citation type="journal article" date="2014" name="Nature">
        <title>Elephant shark genome provides unique insights into gnathostome evolution.</title>
        <authorList>
            <consortium name="International Elephant Shark Genome Sequencing Consortium"/>
            <person name="Venkatesh B."/>
            <person name="Lee A.P."/>
            <person name="Ravi V."/>
            <person name="Maurya A.K."/>
            <person name="Lian M.M."/>
            <person name="Swann J.B."/>
            <person name="Ohta Y."/>
            <person name="Flajnik M.F."/>
            <person name="Sutoh Y."/>
            <person name="Kasahara M."/>
            <person name="Hoon S."/>
            <person name="Gangu V."/>
            <person name="Roy S.W."/>
            <person name="Irimia M."/>
            <person name="Korzh V."/>
            <person name="Kondrychyn I."/>
            <person name="Lim Z.W."/>
            <person name="Tay B.H."/>
            <person name="Tohari S."/>
            <person name="Kong K.W."/>
            <person name="Ho S."/>
            <person name="Lorente-Galdos B."/>
            <person name="Quilez J."/>
            <person name="Marques-Bonet T."/>
            <person name="Raney B.J."/>
            <person name="Ingham P.W."/>
            <person name="Tay A."/>
            <person name="Hillier L.W."/>
            <person name="Minx P."/>
            <person name="Boehm T."/>
            <person name="Wilson R.K."/>
            <person name="Brenner S."/>
            <person name="Warren W.C."/>
        </authorList>
    </citation>
    <scope>NUCLEOTIDE SEQUENCE [LARGE SCALE GENOMIC DNA]</scope>
</reference>
<sequence length="431" mass="46738">MRQLVAHSSVPQTVGGVADCFLPVSDLNNLSAATQVLVIGATNRPDSLDPALRRAGRFDREICLGIPDEGARERILRTLCRRLTLPDTFDYRQVARLTPGYVGADLMALCREAATSAVNRILVHLLDATQLCMLRIEMADFTSSVTTVQPSAKREGFATVPDVTWADIGALEAVREELTMAILVGPIAPVRNPEQFQALGLCTPAGVLLAGPPGCGKTLLAKSPECWVFVSLQYVGESERAVRQVFQRARSSVPCVIFFDEVDALCPRRSDHESGASVRVVNQLLTEMDGLEARKQVFIMAATNRPDILDPAVLRPGRLDKTLYVGLPTPSDRCAILQTLTKVGILLLHFLPHPFSPLLLCSPLFSHPPWGGTRKARSCGFRGYAGRDGLSGMNRGSGLFGSAVTDPGLGEVWLIYSLKLTSGYHLRIPGL</sequence>
<evidence type="ECO:0000313" key="7">
    <source>
        <dbReference type="Proteomes" id="UP000314986"/>
    </source>
</evidence>
<dbReference type="GO" id="GO:0003723">
    <property type="term" value="F:RNA binding"/>
    <property type="evidence" value="ECO:0007669"/>
    <property type="project" value="TreeGrafter"/>
</dbReference>
<evidence type="ECO:0000256" key="4">
    <source>
        <dbReference type="RuleBase" id="RU003651"/>
    </source>
</evidence>
<dbReference type="PANTHER" id="PTHR23077:SF171">
    <property type="entry name" value="NUCLEAR VALOSIN-CONTAINING PROTEIN-LIKE"/>
    <property type="match status" value="1"/>
</dbReference>
<evidence type="ECO:0000256" key="3">
    <source>
        <dbReference type="ARBA" id="ARBA00023054"/>
    </source>
</evidence>
<keyword evidence="7" id="KW-1185">Reference proteome</keyword>
<reference evidence="6" key="4">
    <citation type="submission" date="2025-08" db="UniProtKB">
        <authorList>
            <consortium name="Ensembl"/>
        </authorList>
    </citation>
    <scope>IDENTIFICATION</scope>
</reference>
<dbReference type="InterPro" id="IPR050168">
    <property type="entry name" value="AAA_ATPase_domain"/>
</dbReference>
<dbReference type="Pfam" id="PF00004">
    <property type="entry name" value="AAA"/>
    <property type="match status" value="2"/>
</dbReference>
<dbReference type="AlphaFoldDB" id="A0A4W3KAA1"/>
<proteinExistence type="inferred from homology"/>